<keyword evidence="2" id="KW-1185">Reference proteome</keyword>
<gene>
    <name evidence="1" type="ORF">L6164_019161</name>
</gene>
<evidence type="ECO:0000313" key="1">
    <source>
        <dbReference type="EMBL" id="KAI4334470.1"/>
    </source>
</evidence>
<dbReference type="Proteomes" id="UP000828941">
    <property type="component" value="Chromosome 7"/>
</dbReference>
<proteinExistence type="predicted"/>
<sequence>MLSYAVSFGFKIKLLSDSLSLLPPSFTPEDASKLSSLCQSVELSLKSLKAHIFGDFYVLSNSFMKDICDRLVKEMETFAVSGSSGTLLPVDSLVANEAKSGHGSSRLNESNEGSNSGSNRHAYKASRKKKVKATVNAVSSISEGGPVNQEETYTKSKKSQRSGKDSSSLQMSDSRKESLKMKGDLSTPSEEWIMQKIVNLVPDFEEQDDPETILRPLANHLRSTVISSWTERKKALFTENAEKMKRLLDNLQRTPDEENHNKLKTGHEVEEALNLEPVSPTSGDRTAFVWDKPLLDMINRIIFYLSCISVIVCQEILPTRLLQLLRHWKERW</sequence>
<evidence type="ECO:0000313" key="2">
    <source>
        <dbReference type="Proteomes" id="UP000828941"/>
    </source>
</evidence>
<dbReference type="EMBL" id="CM039432">
    <property type="protein sequence ID" value="KAI4334470.1"/>
    <property type="molecule type" value="Genomic_DNA"/>
</dbReference>
<protein>
    <submittedName>
        <fullName evidence="1">Uncharacterized protein</fullName>
    </submittedName>
</protein>
<comment type="caution">
    <text evidence="1">The sequence shown here is derived from an EMBL/GenBank/DDBJ whole genome shotgun (WGS) entry which is preliminary data.</text>
</comment>
<reference evidence="1 2" key="1">
    <citation type="journal article" date="2022" name="DNA Res.">
        <title>Chromosomal-level genome assembly of the orchid tree Bauhinia variegata (Leguminosae; Cercidoideae) supports the allotetraploid origin hypothesis of Bauhinia.</title>
        <authorList>
            <person name="Zhong Y."/>
            <person name="Chen Y."/>
            <person name="Zheng D."/>
            <person name="Pang J."/>
            <person name="Liu Y."/>
            <person name="Luo S."/>
            <person name="Meng S."/>
            <person name="Qian L."/>
            <person name="Wei D."/>
            <person name="Dai S."/>
            <person name="Zhou R."/>
        </authorList>
    </citation>
    <scope>NUCLEOTIDE SEQUENCE [LARGE SCALE GENOMIC DNA]</scope>
    <source>
        <strain evidence="1">BV-YZ2020</strain>
    </source>
</reference>
<name>A0ACB9NED0_BAUVA</name>
<accession>A0ACB9NED0</accession>
<organism evidence="1 2">
    <name type="scientific">Bauhinia variegata</name>
    <name type="common">Purple orchid tree</name>
    <name type="synonym">Phanera variegata</name>
    <dbReference type="NCBI Taxonomy" id="167791"/>
    <lineage>
        <taxon>Eukaryota</taxon>
        <taxon>Viridiplantae</taxon>
        <taxon>Streptophyta</taxon>
        <taxon>Embryophyta</taxon>
        <taxon>Tracheophyta</taxon>
        <taxon>Spermatophyta</taxon>
        <taxon>Magnoliopsida</taxon>
        <taxon>eudicotyledons</taxon>
        <taxon>Gunneridae</taxon>
        <taxon>Pentapetalae</taxon>
        <taxon>rosids</taxon>
        <taxon>fabids</taxon>
        <taxon>Fabales</taxon>
        <taxon>Fabaceae</taxon>
        <taxon>Cercidoideae</taxon>
        <taxon>Cercideae</taxon>
        <taxon>Bauhiniinae</taxon>
        <taxon>Bauhinia</taxon>
    </lineage>
</organism>